<sequence length="170" mass="18970">MARALAALIRSSPPRLCHRRPSTRRVHRPGPLPLVSDCSPRHPLHDSLQFPDAISHPRKPRRDTSIYPLSASHAHYLSSPARQSRFEQRQDTGIAACEMDGLSVDGRLGNLTAVTAASSLRPCLAGFTLFNANSISSLPSTPEARDSIRQERYRCVRDGWTQRRRIDLVV</sequence>
<evidence type="ECO:0000313" key="2">
    <source>
        <dbReference type="EMBL" id="KAJ7611598.1"/>
    </source>
</evidence>
<dbReference type="Proteomes" id="UP001221142">
    <property type="component" value="Unassembled WGS sequence"/>
</dbReference>
<keyword evidence="3" id="KW-1185">Reference proteome</keyword>
<name>A0AAD7B5W5_9AGAR</name>
<reference evidence="2" key="1">
    <citation type="submission" date="2023-03" db="EMBL/GenBank/DDBJ databases">
        <title>Massive genome expansion in bonnet fungi (Mycena s.s.) driven by repeated elements and novel gene families across ecological guilds.</title>
        <authorList>
            <consortium name="Lawrence Berkeley National Laboratory"/>
            <person name="Harder C.B."/>
            <person name="Miyauchi S."/>
            <person name="Viragh M."/>
            <person name="Kuo A."/>
            <person name="Thoen E."/>
            <person name="Andreopoulos B."/>
            <person name="Lu D."/>
            <person name="Skrede I."/>
            <person name="Drula E."/>
            <person name="Henrissat B."/>
            <person name="Morin E."/>
            <person name="Kohler A."/>
            <person name="Barry K."/>
            <person name="LaButti K."/>
            <person name="Morin E."/>
            <person name="Salamov A."/>
            <person name="Lipzen A."/>
            <person name="Mereny Z."/>
            <person name="Hegedus B."/>
            <person name="Baldrian P."/>
            <person name="Stursova M."/>
            <person name="Weitz H."/>
            <person name="Taylor A."/>
            <person name="Grigoriev I.V."/>
            <person name="Nagy L.G."/>
            <person name="Martin F."/>
            <person name="Kauserud H."/>
        </authorList>
    </citation>
    <scope>NUCLEOTIDE SEQUENCE</scope>
    <source>
        <strain evidence="2">9284</strain>
    </source>
</reference>
<accession>A0AAD7B5W5</accession>
<feature type="region of interest" description="Disordered" evidence="1">
    <location>
        <begin position="13"/>
        <end position="40"/>
    </location>
</feature>
<comment type="caution">
    <text evidence="2">The sequence shown here is derived from an EMBL/GenBank/DDBJ whole genome shotgun (WGS) entry which is preliminary data.</text>
</comment>
<evidence type="ECO:0000313" key="3">
    <source>
        <dbReference type="Proteomes" id="UP001221142"/>
    </source>
</evidence>
<dbReference type="AlphaFoldDB" id="A0AAD7B5W5"/>
<gene>
    <name evidence="2" type="ORF">FB45DRAFT_1118670</name>
</gene>
<evidence type="ECO:0000256" key="1">
    <source>
        <dbReference type="SAM" id="MobiDB-lite"/>
    </source>
</evidence>
<dbReference type="EMBL" id="JARKIF010000032">
    <property type="protein sequence ID" value="KAJ7611598.1"/>
    <property type="molecule type" value="Genomic_DNA"/>
</dbReference>
<proteinExistence type="predicted"/>
<organism evidence="2 3">
    <name type="scientific">Roridomyces roridus</name>
    <dbReference type="NCBI Taxonomy" id="1738132"/>
    <lineage>
        <taxon>Eukaryota</taxon>
        <taxon>Fungi</taxon>
        <taxon>Dikarya</taxon>
        <taxon>Basidiomycota</taxon>
        <taxon>Agaricomycotina</taxon>
        <taxon>Agaricomycetes</taxon>
        <taxon>Agaricomycetidae</taxon>
        <taxon>Agaricales</taxon>
        <taxon>Marasmiineae</taxon>
        <taxon>Mycenaceae</taxon>
        <taxon>Roridomyces</taxon>
    </lineage>
</organism>
<feature type="region of interest" description="Disordered" evidence="1">
    <location>
        <begin position="46"/>
        <end position="65"/>
    </location>
</feature>
<protein>
    <submittedName>
        <fullName evidence="2">Uncharacterized protein</fullName>
    </submittedName>
</protein>
<feature type="compositionally biased region" description="Basic residues" evidence="1">
    <location>
        <begin position="16"/>
        <end position="28"/>
    </location>
</feature>